<comment type="caution">
    <text evidence="1">The sequence shown here is derived from an EMBL/GenBank/DDBJ whole genome shotgun (WGS) entry which is preliminary data.</text>
</comment>
<dbReference type="AlphaFoldDB" id="A0A0F4U358"/>
<protein>
    <submittedName>
        <fullName evidence="1">Uncharacterized protein</fullName>
    </submittedName>
</protein>
<gene>
    <name evidence="1" type="ORF">VC35_00300</name>
</gene>
<evidence type="ECO:0000313" key="1">
    <source>
        <dbReference type="EMBL" id="KJZ50660.1"/>
    </source>
</evidence>
<reference evidence="1 2" key="1">
    <citation type="submission" date="2015-03" db="EMBL/GenBank/DDBJ databases">
        <title>Comparative genomics of Pseudomonas insights into diversity of traits involved in vanlence and defense.</title>
        <authorList>
            <person name="Qin Y."/>
        </authorList>
    </citation>
    <scope>NUCLEOTIDE SEQUENCE [LARGE SCALE GENOMIC DNA]</scope>
    <source>
        <strain evidence="1 2">C8</strain>
    </source>
</reference>
<name>A0A0F4U358_PSEFL</name>
<dbReference type="EMBL" id="LACC01000002">
    <property type="protein sequence ID" value="KJZ50660.1"/>
    <property type="molecule type" value="Genomic_DNA"/>
</dbReference>
<organism evidence="1 2">
    <name type="scientific">Pseudomonas fluorescens</name>
    <dbReference type="NCBI Taxonomy" id="294"/>
    <lineage>
        <taxon>Bacteria</taxon>
        <taxon>Pseudomonadati</taxon>
        <taxon>Pseudomonadota</taxon>
        <taxon>Gammaproteobacteria</taxon>
        <taxon>Pseudomonadales</taxon>
        <taxon>Pseudomonadaceae</taxon>
        <taxon>Pseudomonas</taxon>
    </lineage>
</organism>
<accession>A0A0F4U358</accession>
<proteinExistence type="predicted"/>
<evidence type="ECO:0000313" key="2">
    <source>
        <dbReference type="Proteomes" id="UP000033588"/>
    </source>
</evidence>
<dbReference type="Proteomes" id="UP000033588">
    <property type="component" value="Unassembled WGS sequence"/>
</dbReference>
<sequence length="64" mass="6608">MSDRTLYLGGQAAFTVEAMTFRGIGQGVAGEAIQGIIAITAIQDLSRGRHGDSNSQGGERLSLG</sequence>